<sequence>MNYICEKYEALKNVIKKSKERMILNVNGIFLFIRTKDSINKVCSTYIFSKNKIDIFDCVHQIVKILKTLTFRHINVAPLTIILAILILIEPLTLEKTANSCWIC</sequence>
<gene>
    <name evidence="2" type="ORF">V1478_000551</name>
</gene>
<keyword evidence="3" id="KW-1185">Reference proteome</keyword>
<reference evidence="2 3" key="1">
    <citation type="journal article" date="2024" name="Ann. Entomol. Soc. Am.">
        <title>Genomic analyses of the southern and eastern yellowjacket wasps (Hymenoptera: Vespidae) reveal evolutionary signatures of social life.</title>
        <authorList>
            <person name="Catto M.A."/>
            <person name="Caine P.B."/>
            <person name="Orr S.E."/>
            <person name="Hunt B.G."/>
            <person name="Goodisman M.A.D."/>
        </authorList>
    </citation>
    <scope>NUCLEOTIDE SEQUENCE [LARGE SCALE GENOMIC DNA]</scope>
    <source>
        <strain evidence="2">233</strain>
        <tissue evidence="2">Head and thorax</tissue>
    </source>
</reference>
<name>A0ABD2C6E7_VESSQ</name>
<evidence type="ECO:0000313" key="3">
    <source>
        <dbReference type="Proteomes" id="UP001607302"/>
    </source>
</evidence>
<keyword evidence="1" id="KW-0812">Transmembrane</keyword>
<keyword evidence="1" id="KW-0472">Membrane</keyword>
<accession>A0ABD2C6E7</accession>
<dbReference type="Proteomes" id="UP001607302">
    <property type="component" value="Unassembled WGS sequence"/>
</dbReference>
<dbReference type="AlphaFoldDB" id="A0ABD2C6E7"/>
<organism evidence="2 3">
    <name type="scientific">Vespula squamosa</name>
    <name type="common">Southern yellow jacket</name>
    <name type="synonym">Wasp</name>
    <dbReference type="NCBI Taxonomy" id="30214"/>
    <lineage>
        <taxon>Eukaryota</taxon>
        <taxon>Metazoa</taxon>
        <taxon>Ecdysozoa</taxon>
        <taxon>Arthropoda</taxon>
        <taxon>Hexapoda</taxon>
        <taxon>Insecta</taxon>
        <taxon>Pterygota</taxon>
        <taxon>Neoptera</taxon>
        <taxon>Endopterygota</taxon>
        <taxon>Hymenoptera</taxon>
        <taxon>Apocrita</taxon>
        <taxon>Aculeata</taxon>
        <taxon>Vespoidea</taxon>
        <taxon>Vespidae</taxon>
        <taxon>Vespinae</taxon>
        <taxon>Vespula</taxon>
    </lineage>
</organism>
<evidence type="ECO:0000256" key="1">
    <source>
        <dbReference type="SAM" id="Phobius"/>
    </source>
</evidence>
<proteinExistence type="predicted"/>
<evidence type="ECO:0000313" key="2">
    <source>
        <dbReference type="EMBL" id="KAL2740410.1"/>
    </source>
</evidence>
<dbReference type="EMBL" id="JAUDFV010000020">
    <property type="protein sequence ID" value="KAL2740410.1"/>
    <property type="molecule type" value="Genomic_DNA"/>
</dbReference>
<keyword evidence="1" id="KW-1133">Transmembrane helix</keyword>
<protein>
    <submittedName>
        <fullName evidence="2">Uncharacterized protein</fullName>
    </submittedName>
</protein>
<comment type="caution">
    <text evidence="2">The sequence shown here is derived from an EMBL/GenBank/DDBJ whole genome shotgun (WGS) entry which is preliminary data.</text>
</comment>
<feature type="transmembrane region" description="Helical" evidence="1">
    <location>
        <begin position="74"/>
        <end position="94"/>
    </location>
</feature>